<sequence>MVRRRNYRPLAAVAVLAVAALVAATVTFTNVTYWLINATKPPAMKYPGADTAVAGGQYVKVSYYYDSGRGVNITRISIIGFTGDPTNYTSVVKVCNYYGTTPITAYLVWVGQVGTTGYEGYIKAFLVKGPDGKGVGFVGTTTYTQAGPYTINPGACIDIGAYVAIDPAIPLSLANGQTILGTYQVNIQMSPQ</sequence>
<evidence type="ECO:0000313" key="2">
    <source>
        <dbReference type="Proteomes" id="UP000001694"/>
    </source>
</evidence>
<accession>B1YAE5</accession>
<dbReference type="GeneID" id="6165386"/>
<protein>
    <submittedName>
        <fullName evidence="1">Uncharacterized protein</fullName>
    </submittedName>
</protein>
<keyword evidence="2" id="KW-1185">Reference proteome</keyword>
<evidence type="ECO:0000313" key="1">
    <source>
        <dbReference type="EMBL" id="ACB40594.1"/>
    </source>
</evidence>
<dbReference type="HOGENOM" id="CLU_1375586_0_0_2"/>
<dbReference type="OrthoDB" id="31457at2157"/>
<dbReference type="STRING" id="444157.Tneu_1672"/>
<dbReference type="RefSeq" id="WP_012351013.1">
    <property type="nucleotide sequence ID" value="NC_010525.1"/>
</dbReference>
<dbReference type="KEGG" id="tne:Tneu_1672"/>
<reference evidence="1" key="1">
    <citation type="submission" date="2008-03" db="EMBL/GenBank/DDBJ databases">
        <title>Complete sequence of Thermoproteus neutrophilus V24Sta.</title>
        <authorList>
            <consortium name="US DOE Joint Genome Institute"/>
            <person name="Copeland A."/>
            <person name="Lucas S."/>
            <person name="Lapidus A."/>
            <person name="Glavina del Rio T."/>
            <person name="Dalin E."/>
            <person name="Tice H."/>
            <person name="Bruce D."/>
            <person name="Goodwin L."/>
            <person name="Pitluck S."/>
            <person name="Sims D."/>
            <person name="Brettin T."/>
            <person name="Detter J.C."/>
            <person name="Han C."/>
            <person name="Kuske C.R."/>
            <person name="Schmutz J."/>
            <person name="Larimer F."/>
            <person name="Land M."/>
            <person name="Hauser L."/>
            <person name="Kyrpides N."/>
            <person name="Mikhailova N."/>
            <person name="Biddle J.F."/>
            <person name="Zhang Z."/>
            <person name="Fitz-Gibbon S.T."/>
            <person name="Lowe T.M."/>
            <person name="Saltikov C."/>
            <person name="House C.H."/>
            <person name="Richardson P."/>
        </authorList>
    </citation>
    <scope>NUCLEOTIDE SEQUENCE [LARGE SCALE GENOMIC DNA]</scope>
    <source>
        <strain evidence="1">V24Sta</strain>
    </source>
</reference>
<organism evidence="1 2">
    <name type="scientific">Pyrobaculum neutrophilum (strain DSM 2338 / JCM 9278 / NBRC 100436 / V24Sta)</name>
    <name type="common">Thermoproteus neutrophilus</name>
    <dbReference type="NCBI Taxonomy" id="444157"/>
    <lineage>
        <taxon>Archaea</taxon>
        <taxon>Thermoproteota</taxon>
        <taxon>Thermoprotei</taxon>
        <taxon>Thermoproteales</taxon>
        <taxon>Thermoproteaceae</taxon>
        <taxon>Pyrobaculum</taxon>
    </lineage>
</organism>
<dbReference type="AlphaFoldDB" id="B1YAE5"/>
<name>B1YAE5_PYRNV</name>
<dbReference type="Proteomes" id="UP000001694">
    <property type="component" value="Chromosome"/>
</dbReference>
<proteinExistence type="predicted"/>
<dbReference type="EMBL" id="CP001014">
    <property type="protein sequence ID" value="ACB40594.1"/>
    <property type="molecule type" value="Genomic_DNA"/>
</dbReference>
<dbReference type="eggNOG" id="arCOG05548">
    <property type="taxonomic scope" value="Archaea"/>
</dbReference>
<gene>
    <name evidence="1" type="ordered locus">Tneu_1672</name>
</gene>